<feature type="chain" id="PRO_5027976623" evidence="6">
    <location>
        <begin position="19"/>
        <end position="673"/>
    </location>
</feature>
<proteinExistence type="predicted"/>
<dbReference type="InterPro" id="IPR020858">
    <property type="entry name" value="Serum_albumin-like"/>
</dbReference>
<evidence type="ECO:0000256" key="2">
    <source>
        <dbReference type="ARBA" id="ARBA00022525"/>
    </source>
</evidence>
<keyword evidence="4" id="KW-0677">Repeat</keyword>
<reference evidence="9" key="1">
    <citation type="submission" date="2025-08" db="UniProtKB">
        <authorList>
            <consortium name="RefSeq"/>
        </authorList>
    </citation>
    <scope>IDENTIFICATION</scope>
    <source>
        <tissue evidence="9">Blood</tissue>
    </source>
</reference>
<evidence type="ECO:0000256" key="6">
    <source>
        <dbReference type="SAM" id="SignalP"/>
    </source>
</evidence>
<dbReference type="GO" id="GO:0005737">
    <property type="term" value="C:cytoplasm"/>
    <property type="evidence" value="ECO:0007669"/>
    <property type="project" value="TreeGrafter"/>
</dbReference>
<evidence type="ECO:0000259" key="7">
    <source>
        <dbReference type="PROSITE" id="PS51438"/>
    </source>
</evidence>
<evidence type="ECO:0000256" key="3">
    <source>
        <dbReference type="ARBA" id="ARBA00022729"/>
    </source>
</evidence>
<dbReference type="GeneID" id="112858735"/>
<name>A0A6P6HQ58_PUMCO</name>
<feature type="domain" description="Albumin" evidence="7">
    <location>
        <begin position="214"/>
        <end position="406"/>
    </location>
</feature>
<accession>A0A6P6HQ58</accession>
<feature type="domain" description="Albumin" evidence="7">
    <location>
        <begin position="407"/>
        <end position="605"/>
    </location>
</feature>
<keyword evidence="8" id="KW-1185">Reference proteome</keyword>
<dbReference type="InterPro" id="IPR000264">
    <property type="entry name" value="ALB/AFP/VDB"/>
</dbReference>
<dbReference type="RefSeq" id="XP_025777934.1">
    <property type="nucleotide sequence ID" value="XM_025922149.1"/>
</dbReference>
<dbReference type="InterPro" id="IPR020857">
    <property type="entry name" value="Serum_albumin_CS"/>
</dbReference>
<dbReference type="SUPFAM" id="SSF48552">
    <property type="entry name" value="Serum albumin-like"/>
    <property type="match status" value="3"/>
</dbReference>
<dbReference type="GO" id="GO:0072562">
    <property type="term" value="C:blood microparticle"/>
    <property type="evidence" value="ECO:0007669"/>
    <property type="project" value="TreeGrafter"/>
</dbReference>
<evidence type="ECO:0000256" key="1">
    <source>
        <dbReference type="ARBA" id="ARBA00004613"/>
    </source>
</evidence>
<feature type="domain" description="Albumin" evidence="7">
    <location>
        <begin position="19"/>
        <end position="213"/>
    </location>
</feature>
<keyword evidence="2" id="KW-0964">Secreted</keyword>
<dbReference type="InterPro" id="IPR021177">
    <property type="entry name" value="Serum_albumin/AFP/Afamin"/>
</dbReference>
<evidence type="ECO:0000256" key="5">
    <source>
        <dbReference type="ARBA" id="ARBA00023157"/>
    </source>
</evidence>
<dbReference type="Proteomes" id="UP000515131">
    <property type="component" value="Unplaced"/>
</dbReference>
<comment type="subcellular location">
    <subcellularLocation>
        <location evidence="1">Secreted</location>
    </subcellularLocation>
</comment>
<keyword evidence="3 6" id="KW-0732">Signal</keyword>
<protein>
    <submittedName>
        <fullName evidence="9">Alpha-fetoprotein-like</fullName>
    </submittedName>
</protein>
<evidence type="ECO:0000313" key="8">
    <source>
        <dbReference type="Proteomes" id="UP000515131"/>
    </source>
</evidence>
<gene>
    <name evidence="9" type="primary">LOC112858735</name>
</gene>
<dbReference type="Gene3D" id="1.10.246.10">
    <property type="match status" value="6"/>
</dbReference>
<evidence type="ECO:0000313" key="9">
    <source>
        <dbReference type="RefSeq" id="XP_025777934.1"/>
    </source>
</evidence>
<dbReference type="PANTHER" id="PTHR11385">
    <property type="entry name" value="SERUM ALBUMIN-RELATED"/>
    <property type="match status" value="1"/>
</dbReference>
<dbReference type="SMART" id="SM00103">
    <property type="entry name" value="ALBUMIN"/>
    <property type="match status" value="3"/>
</dbReference>
<feature type="signal peptide" evidence="6">
    <location>
        <begin position="1"/>
        <end position="18"/>
    </location>
</feature>
<dbReference type="GO" id="GO:0036094">
    <property type="term" value="F:small molecule binding"/>
    <property type="evidence" value="ECO:0007669"/>
    <property type="project" value="TreeGrafter"/>
</dbReference>
<dbReference type="KEGG" id="pcoo:112858735"/>
<keyword evidence="5" id="KW-1015">Disulfide bond</keyword>
<dbReference type="PANTHER" id="PTHR11385:SF12">
    <property type="entry name" value="ALBUMIN SUPERFAMILY MEMBER 1"/>
    <property type="match status" value="1"/>
</dbReference>
<sequence>MKNLRPICFLVFFSYVQCQTLQRSLLAAALNHTNSQNYLQENLRDITSIMVAQFLQKSTYQEVQTIVEELVDRAEKCKVLKPQESPSECSHQLMTTFLEHVCNNQGMADKQEFSDCCNINNKARLKCFLLYKKDDTEYSDVFQIPNLGQICEVDKDNQASVKERYIYETSRKHPFLYGPTILTMSACYETAIRSCCQEENKTECFQIKLEPIRKYVREISLRHHHLCEIGIKFNHKVSKAVELVLLTKKQPKANFSEIAKLAGDVKNLHQTCCEGDVVACVLGRSQLMNDTCSKQSALSSKITPCCALSVPFRGECIINSENDDKPDLSSLPLSRFTEDRFVCKQFIDKQDDLLPEFLYEYSRRHSELALSVILRVYTVYQNLLGKCCKLENPLECYSHGKEMFQRVVGESHERIKNHCDLREKLGDANFHDRLIILYTKKVPQLSAQELVTFTKNMAAAATKCCPLRDEQRFVCMEDSAKLILGALCRRHEAEPINAGVGHCCEDSYAFRKPCFDDLQVDRTYISPPLSCDQVISLKEDLCKAREEQFQTEKQKLLSNLVKQKPRATEMQVQSIIADFAHLVETCCQAEESEMCFRGEGSKLIEKCQSLFGTQMIPENVSVESLRSLLIVTLIQPAYTLPFSPKLSASQKQHQKYEIKGPFKASGRRDGLPH</sequence>
<dbReference type="InterPro" id="IPR014760">
    <property type="entry name" value="Serum_albumin_N"/>
</dbReference>
<dbReference type="PROSITE" id="PS51438">
    <property type="entry name" value="ALBUMIN_2"/>
    <property type="match status" value="3"/>
</dbReference>
<dbReference type="PROSITE" id="PS00212">
    <property type="entry name" value="ALBUMIN_1"/>
    <property type="match status" value="2"/>
</dbReference>
<organism evidence="8 9">
    <name type="scientific">Puma concolor</name>
    <name type="common">Mountain lion</name>
    <name type="synonym">Felis concolor</name>
    <dbReference type="NCBI Taxonomy" id="9696"/>
    <lineage>
        <taxon>Eukaryota</taxon>
        <taxon>Metazoa</taxon>
        <taxon>Chordata</taxon>
        <taxon>Craniata</taxon>
        <taxon>Vertebrata</taxon>
        <taxon>Euteleostomi</taxon>
        <taxon>Mammalia</taxon>
        <taxon>Eutheria</taxon>
        <taxon>Laurasiatheria</taxon>
        <taxon>Carnivora</taxon>
        <taxon>Feliformia</taxon>
        <taxon>Felidae</taxon>
        <taxon>Felinae</taxon>
        <taxon>Puma</taxon>
    </lineage>
</organism>
<dbReference type="Pfam" id="PF00273">
    <property type="entry name" value="Serum_albumin"/>
    <property type="match status" value="3"/>
</dbReference>
<dbReference type="FunFam" id="1.10.246.10:FF:000001">
    <property type="entry name" value="Serum albumin"/>
    <property type="match status" value="1"/>
</dbReference>
<dbReference type="PRINTS" id="PR00802">
    <property type="entry name" value="SERUMALBUMIN"/>
</dbReference>
<dbReference type="AlphaFoldDB" id="A0A6P6HQ58"/>
<evidence type="ECO:0000256" key="4">
    <source>
        <dbReference type="ARBA" id="ARBA00022737"/>
    </source>
</evidence>
<dbReference type="PRINTS" id="PR00803">
    <property type="entry name" value="AFETOPROTEIN"/>
</dbReference>